<comment type="catalytic activity">
    <reaction evidence="7 10">
        <text>urate + O2 + H2O = 5-hydroxyisourate + H2O2</text>
        <dbReference type="Rhea" id="RHEA:21368"/>
        <dbReference type="ChEBI" id="CHEBI:15377"/>
        <dbReference type="ChEBI" id="CHEBI:15379"/>
        <dbReference type="ChEBI" id="CHEBI:16240"/>
        <dbReference type="ChEBI" id="CHEBI:17775"/>
        <dbReference type="ChEBI" id="CHEBI:18072"/>
        <dbReference type="EC" id="1.7.3.3"/>
    </reaction>
</comment>
<evidence type="ECO:0000256" key="3">
    <source>
        <dbReference type="ARBA" id="ARBA00009760"/>
    </source>
</evidence>
<dbReference type="GO" id="GO:0006145">
    <property type="term" value="P:purine nucleobase catabolic process"/>
    <property type="evidence" value="ECO:0007669"/>
    <property type="project" value="TreeGrafter"/>
</dbReference>
<feature type="binding site" evidence="9">
    <location>
        <position position="259"/>
    </location>
    <ligand>
        <name>urate</name>
        <dbReference type="ChEBI" id="CHEBI:17775"/>
    </ligand>
</feature>
<feature type="binding site" evidence="9">
    <location>
        <position position="260"/>
    </location>
    <ligand>
        <name>5-hydroxyisourate</name>
        <dbReference type="ChEBI" id="CHEBI:18072"/>
    </ligand>
</feature>
<keyword evidence="6 7" id="KW-0576">Peroxisome</keyword>
<comment type="caution">
    <text evidence="11">The sequence shown here is derived from an EMBL/GenBank/DDBJ whole genome shotgun (WGS) entry which is preliminary data.</text>
</comment>
<dbReference type="Gene3D" id="3.10.270.10">
    <property type="entry name" value="Urate Oxidase"/>
    <property type="match status" value="1"/>
</dbReference>
<feature type="binding site" evidence="9">
    <location>
        <position position="86"/>
    </location>
    <ligand>
        <name>urate</name>
        <dbReference type="ChEBI" id="CHEBI:17775"/>
    </ligand>
</feature>
<keyword evidence="5 7" id="KW-0560">Oxidoreductase</keyword>
<protein>
    <recommendedName>
        <fullName evidence="7 10">Uricase</fullName>
        <ecNumber evidence="7 10">1.7.3.3</ecNumber>
    </recommendedName>
    <alternativeName>
        <fullName evidence="7">Urate oxidase</fullName>
    </alternativeName>
</protein>
<feature type="binding site" evidence="9">
    <location>
        <position position="204"/>
    </location>
    <ligand>
        <name>5-hydroxyisourate</name>
        <dbReference type="ChEBI" id="CHEBI:18072"/>
    </ligand>
</feature>
<gene>
    <name evidence="11" type="ORF">OGATHE_003494</name>
</gene>
<feature type="binding site" evidence="9">
    <location>
        <position position="259"/>
    </location>
    <ligand>
        <name>5-hydroxyisourate</name>
        <dbReference type="ChEBI" id="CHEBI:18072"/>
    </ligand>
</feature>
<dbReference type="GO" id="GO:0004846">
    <property type="term" value="F:urate oxidase activity"/>
    <property type="evidence" value="ECO:0007669"/>
    <property type="project" value="UniProtKB-EC"/>
</dbReference>
<evidence type="ECO:0000313" key="12">
    <source>
        <dbReference type="Proteomes" id="UP000788993"/>
    </source>
</evidence>
<evidence type="ECO:0000256" key="5">
    <source>
        <dbReference type="ARBA" id="ARBA00023002"/>
    </source>
</evidence>
<comment type="subcellular location">
    <subcellularLocation>
        <location evidence="1 7">Peroxisome</location>
    </subcellularLocation>
</comment>
<feature type="binding site" evidence="9">
    <location>
        <position position="204"/>
    </location>
    <ligand>
        <name>urate</name>
        <dbReference type="ChEBI" id="CHEBI:17775"/>
    </ligand>
</feature>
<dbReference type="PANTHER" id="PTHR42874:SF1">
    <property type="entry name" value="URICASE"/>
    <property type="match status" value="1"/>
</dbReference>
<dbReference type="FunFam" id="3.10.270.10:FF:000001">
    <property type="entry name" value="Uricase"/>
    <property type="match status" value="1"/>
</dbReference>
<name>A0A9P8P4R1_9ASCO</name>
<feature type="binding site" evidence="9">
    <location>
        <position position="85"/>
    </location>
    <ligand>
        <name>urate</name>
        <dbReference type="ChEBI" id="CHEBI:17775"/>
    </ligand>
</feature>
<feature type="binding site" evidence="9">
    <location>
        <position position="286"/>
    </location>
    <ligand>
        <name>O2</name>
        <dbReference type="ChEBI" id="CHEBI:15379"/>
    </ligand>
</feature>
<feature type="binding site" evidence="9">
    <location>
        <position position="86"/>
    </location>
    <ligand>
        <name>5-hydroxyisourate</name>
        <dbReference type="ChEBI" id="CHEBI:18072"/>
    </ligand>
</feature>
<evidence type="ECO:0000256" key="2">
    <source>
        <dbReference type="ARBA" id="ARBA00004831"/>
    </source>
</evidence>
<evidence type="ECO:0000256" key="6">
    <source>
        <dbReference type="ARBA" id="ARBA00023140"/>
    </source>
</evidence>
<reference evidence="11" key="1">
    <citation type="journal article" date="2021" name="Open Biol.">
        <title>Shared evolutionary footprints suggest mitochondrial oxidative damage underlies multiple complex I losses in fungi.</title>
        <authorList>
            <person name="Schikora-Tamarit M.A."/>
            <person name="Marcet-Houben M."/>
            <person name="Nosek J."/>
            <person name="Gabaldon T."/>
        </authorList>
    </citation>
    <scope>NUCLEOTIDE SEQUENCE</scope>
    <source>
        <strain evidence="11">NCAIM Y.01608</strain>
    </source>
</reference>
<dbReference type="PANTHER" id="PTHR42874">
    <property type="entry name" value="URICASE"/>
    <property type="match status" value="1"/>
</dbReference>
<dbReference type="EMBL" id="JAEUBD010001178">
    <property type="protein sequence ID" value="KAH3664679.1"/>
    <property type="molecule type" value="Genomic_DNA"/>
</dbReference>
<proteinExistence type="inferred from homology"/>
<evidence type="ECO:0000256" key="10">
    <source>
        <dbReference type="RuleBase" id="RU004455"/>
    </source>
</evidence>
<accession>A0A9P8P4R1</accession>
<organism evidence="11 12">
    <name type="scientific">Ogataea polymorpha</name>
    <dbReference type="NCBI Taxonomy" id="460523"/>
    <lineage>
        <taxon>Eukaryota</taxon>
        <taxon>Fungi</taxon>
        <taxon>Dikarya</taxon>
        <taxon>Ascomycota</taxon>
        <taxon>Saccharomycotina</taxon>
        <taxon>Pichiomycetes</taxon>
        <taxon>Pichiales</taxon>
        <taxon>Pichiaceae</taxon>
        <taxon>Ogataea</taxon>
    </lineage>
</organism>
<comment type="similarity">
    <text evidence="3 7 10">Belongs to the uricase family.</text>
</comment>
<comment type="pathway">
    <text evidence="2 7">Purine metabolism; urate degradation; (S)-allantoin from urate: step 1/3.</text>
</comment>
<feature type="binding site" evidence="9">
    <location>
        <position position="286"/>
    </location>
    <ligand>
        <name>5-hydroxyisourate</name>
        <dbReference type="ChEBI" id="CHEBI:18072"/>
    </ligand>
</feature>
<dbReference type="Pfam" id="PF01014">
    <property type="entry name" value="Uricase"/>
    <property type="match status" value="2"/>
</dbReference>
<dbReference type="Proteomes" id="UP000788993">
    <property type="component" value="Unassembled WGS sequence"/>
</dbReference>
<feature type="binding site" evidence="9">
    <location>
        <position position="85"/>
    </location>
    <ligand>
        <name>5-hydroxyisourate</name>
        <dbReference type="ChEBI" id="CHEBI:18072"/>
    </ligand>
</feature>
<evidence type="ECO:0000256" key="1">
    <source>
        <dbReference type="ARBA" id="ARBA00004275"/>
    </source>
</evidence>
<feature type="active site" description="Charge relay system" evidence="8">
    <location>
        <position position="37"/>
    </location>
</feature>
<dbReference type="NCBIfam" id="TIGR03383">
    <property type="entry name" value="urate_oxi"/>
    <property type="match status" value="1"/>
</dbReference>
<dbReference type="PROSITE" id="PS00366">
    <property type="entry name" value="URICASE"/>
    <property type="match status" value="1"/>
</dbReference>
<reference evidence="11" key="2">
    <citation type="submission" date="2021-01" db="EMBL/GenBank/DDBJ databases">
        <authorList>
            <person name="Schikora-Tamarit M.A."/>
        </authorList>
    </citation>
    <scope>NUCLEOTIDE SEQUENCE</scope>
    <source>
        <strain evidence="11">NCAIM Y.01608</strain>
    </source>
</reference>
<comment type="function">
    <text evidence="7 10">Catalyzes the oxidation of uric acid to 5-hydroxyisourate, which is further processed to form (S)-allantoin.</text>
</comment>
<dbReference type="AlphaFoldDB" id="A0A9P8P4R1"/>
<dbReference type="PIRSF" id="PIRSF000241">
    <property type="entry name" value="Urate_oxidase"/>
    <property type="match status" value="1"/>
</dbReference>
<feature type="active site" description="Charge relay system" evidence="8">
    <location>
        <position position="288"/>
    </location>
</feature>
<feature type="binding site" evidence="9">
    <location>
        <position position="187"/>
    </location>
    <ligand>
        <name>5-hydroxyisourate</name>
        <dbReference type="ChEBI" id="CHEBI:18072"/>
    </ligand>
</feature>
<dbReference type="GO" id="GO:0005777">
    <property type="term" value="C:peroxisome"/>
    <property type="evidence" value="ECO:0007669"/>
    <property type="project" value="UniProtKB-SubCell"/>
</dbReference>
<dbReference type="InterPro" id="IPR019842">
    <property type="entry name" value="Uricase_CS"/>
</dbReference>
<feature type="binding site" evidence="9">
    <location>
        <position position="85"/>
    </location>
    <ligand>
        <name>O2</name>
        <dbReference type="ChEBI" id="CHEBI:15379"/>
    </ligand>
</feature>
<feature type="binding site" evidence="9">
    <location>
        <position position="187"/>
    </location>
    <ligand>
        <name>urate</name>
        <dbReference type="ChEBI" id="CHEBI:17775"/>
    </ligand>
</feature>
<dbReference type="InterPro" id="IPR002042">
    <property type="entry name" value="Uricase"/>
</dbReference>
<evidence type="ECO:0000313" key="11">
    <source>
        <dbReference type="EMBL" id="KAH3664679.1"/>
    </source>
</evidence>
<evidence type="ECO:0000256" key="8">
    <source>
        <dbReference type="PIRSR" id="PIRSR000241-1"/>
    </source>
</evidence>
<keyword evidence="12" id="KW-1185">Reference proteome</keyword>
<dbReference type="PRINTS" id="PR00093">
    <property type="entry name" value="URICASE"/>
</dbReference>
<dbReference type="GO" id="GO:0019628">
    <property type="term" value="P:urate catabolic process"/>
    <property type="evidence" value="ECO:0007669"/>
    <property type="project" value="TreeGrafter"/>
</dbReference>
<dbReference type="SUPFAM" id="SSF55620">
    <property type="entry name" value="Tetrahydrobiopterin biosynthesis enzymes-like"/>
    <property type="match status" value="2"/>
</dbReference>
<feature type="binding site" evidence="9">
    <location>
        <position position="260"/>
    </location>
    <ligand>
        <name>urate</name>
        <dbReference type="ChEBI" id="CHEBI:17775"/>
    </ligand>
</feature>
<evidence type="ECO:0000256" key="7">
    <source>
        <dbReference type="PIRNR" id="PIRNR000241"/>
    </source>
</evidence>
<sequence length="328" mass="36770">MLPAPASAKCFAVLYPIPVDAPTETKMAVLQSSTYGKDNVKFLKVKKDPLNPKVHEVMEATVKVLLVGNFDVAYTKADNAPIVPTDTIKNTILVEAKKFDVFPIEGFVAHLGLHFINKYSHVSGVDIEIFQHRWTKYPVNGKIHDHSFLKDGEELRTASLKYKRSGEFVLKSGIKDLTVLKSTGSMFYGFNQCDYTTLKPTTDRILSTDVDSVWEWDSKKLGSLQNVISQARAGLFDSAYKSARETTLSLFALENSASVQATMYNMCEEILKLVPLVSNVSYSLPNKHYFLIDLSWKGLENDNELFYPSPHPNGLIKCTVGREKKAKF</sequence>
<evidence type="ECO:0000256" key="4">
    <source>
        <dbReference type="ARBA" id="ARBA00022631"/>
    </source>
</evidence>
<feature type="active site" description="Charge relay system" evidence="8">
    <location>
        <position position="85"/>
    </location>
</feature>
<feature type="binding site" evidence="9">
    <location>
        <position position="286"/>
    </location>
    <ligand>
        <name>urate</name>
        <dbReference type="ChEBI" id="CHEBI:17775"/>
    </ligand>
</feature>
<dbReference type="EC" id="1.7.3.3" evidence="7 10"/>
<evidence type="ECO:0000256" key="9">
    <source>
        <dbReference type="PIRSR" id="PIRSR000241-2"/>
    </source>
</evidence>
<keyword evidence="4 7" id="KW-0659">Purine metabolism</keyword>